<comment type="caution">
    <text evidence="1">The sequence shown here is derived from an EMBL/GenBank/DDBJ whole genome shotgun (WGS) entry which is preliminary data.</text>
</comment>
<dbReference type="AlphaFoldDB" id="A0A086PG65"/>
<evidence type="ECO:0000313" key="1">
    <source>
        <dbReference type="EMBL" id="KFG99346.1"/>
    </source>
</evidence>
<evidence type="ECO:0000313" key="2">
    <source>
        <dbReference type="Proteomes" id="UP000028840"/>
    </source>
</evidence>
<dbReference type="Proteomes" id="UP000028840">
    <property type="component" value="Unassembled WGS sequence"/>
</dbReference>
<organism evidence="1 2">
    <name type="scientific">Toxoplasma gondii VAND</name>
    <dbReference type="NCBI Taxonomy" id="933077"/>
    <lineage>
        <taxon>Eukaryota</taxon>
        <taxon>Sar</taxon>
        <taxon>Alveolata</taxon>
        <taxon>Apicomplexa</taxon>
        <taxon>Conoidasida</taxon>
        <taxon>Coccidia</taxon>
        <taxon>Eucoccidiorida</taxon>
        <taxon>Eimeriorina</taxon>
        <taxon>Sarcocystidae</taxon>
        <taxon>Toxoplasma</taxon>
    </lineage>
</organism>
<dbReference type="EMBL" id="AEYJ02001876">
    <property type="protein sequence ID" value="KFG99346.1"/>
    <property type="molecule type" value="Genomic_DNA"/>
</dbReference>
<reference evidence="1 2" key="1">
    <citation type="submission" date="2014-08" db="EMBL/GenBank/DDBJ databases">
        <authorList>
            <person name="Sibley D."/>
            <person name="Venepally P."/>
            <person name="Karamycheva S."/>
            <person name="Hadjithomas M."/>
            <person name="Khan A."/>
            <person name="Brunk B."/>
            <person name="Roos D."/>
            <person name="Caler E."/>
            <person name="Lorenzi H."/>
        </authorList>
    </citation>
    <scope>NUCLEOTIDE SEQUENCE [LARGE SCALE GENOMIC DNA]</scope>
    <source>
        <strain evidence="1 2">VAND</strain>
    </source>
</reference>
<dbReference type="VEuPathDB" id="ToxoDB:TGVAND_200700"/>
<name>A0A086PG65_TOXGO</name>
<reference evidence="1 2" key="2">
    <citation type="journal article" date="2015" name="Eukaryot. Cell">
        <title>Genetic mapping reveals that sinefungin resistance in Toxoplasma gondii is controlled by a putative amino acid transporter locus that can be used as a negative selectable marker.</title>
        <authorList>
            <person name="Behnke M.S."/>
            <person name="Khan A."/>
            <person name="Sibley L.D."/>
        </authorList>
    </citation>
    <scope>NUCLEOTIDE SEQUENCE [LARGE SCALE GENOMIC DNA]</scope>
    <source>
        <strain evidence="1 2">VAND</strain>
    </source>
</reference>
<protein>
    <submittedName>
        <fullName evidence="1">Toxoplasma gondii family C protein</fullName>
    </submittedName>
</protein>
<accession>A0A086PG65</accession>
<sequence length="101" mass="11797">MLEEIQFAFCCRWPEHSMCLLRERVSTRTRGPWGLGHPPGPAAIRRCVRPHHSLLLPGQRKLRTHSVDRTEMHAHLRVFIWKLITFAVLTSKPSADFYKPK</sequence>
<gene>
    <name evidence="1" type="ORF">TGVAND_200700</name>
</gene>
<proteinExistence type="predicted"/>